<keyword evidence="1" id="KW-0472">Membrane</keyword>
<reference evidence="2 3" key="1">
    <citation type="journal article" date="2010" name="Environ. Microbiol.">
        <title>Genomic analysis of oceanic cyanobacterial myoviruses compared with T4-like myoviruses from diverse hosts and environments.</title>
        <authorList>
            <person name="Sullivan M.B."/>
            <person name="Huang K.H."/>
            <person name="Ignacio-Espinoza J.C."/>
            <person name="Berlin A.M."/>
            <person name="Kelly L."/>
            <person name="Weigele P.R."/>
            <person name="DeFrancesco A.S."/>
            <person name="Kern S.E."/>
            <person name="Thompson L.R."/>
            <person name="Young S."/>
            <person name="Yandava C."/>
            <person name="Fu R."/>
            <person name="Krastins B."/>
            <person name="Chase M."/>
            <person name="Sarracino D."/>
            <person name="Osburne M.S."/>
            <person name="Henn M.R."/>
            <person name="Chisholm S.W."/>
        </authorList>
    </citation>
    <scope>NUCLEOTIDE SEQUENCE [LARGE SCALE GENOMIC DNA]</scope>
    <source>
        <strain evidence="2">9303-10a</strain>
    </source>
</reference>
<evidence type="ECO:0000313" key="2">
    <source>
        <dbReference type="EMBL" id="ADO98609.1"/>
    </source>
</evidence>
<protein>
    <submittedName>
        <fullName evidence="2">Uncharacterized protein</fullName>
    </submittedName>
</protein>
<dbReference type="Proteomes" id="UP000006528">
    <property type="component" value="Segment"/>
</dbReference>
<name>E3SMB1_9CAUD</name>
<keyword evidence="1" id="KW-0812">Transmembrane</keyword>
<feature type="transmembrane region" description="Helical" evidence="1">
    <location>
        <begin position="12"/>
        <end position="31"/>
    </location>
</feature>
<proteinExistence type="predicted"/>
<evidence type="ECO:0000313" key="3">
    <source>
        <dbReference type="Proteomes" id="UP000006528"/>
    </source>
</evidence>
<dbReference type="GeneID" id="10327852"/>
<gene>
    <name evidence="2" type="ORF">PRSM4_227</name>
</gene>
<dbReference type="EMBL" id="GU071099">
    <property type="protein sequence ID" value="ADO98609.1"/>
    <property type="molecule type" value="Genomic_DNA"/>
</dbReference>
<evidence type="ECO:0000256" key="1">
    <source>
        <dbReference type="SAM" id="Phobius"/>
    </source>
</evidence>
<dbReference type="KEGG" id="vg:10327852"/>
<dbReference type="RefSeq" id="YP_004323354.1">
    <property type="nucleotide sequence ID" value="NC_015283.1"/>
</dbReference>
<accession>E3SMB1</accession>
<keyword evidence="1" id="KW-1133">Transmembrane helix</keyword>
<organism evidence="2 3">
    <name type="scientific">Prochlorococcus phage P-RSM4</name>
    <dbReference type="NCBI Taxonomy" id="444862"/>
    <lineage>
        <taxon>Viruses</taxon>
        <taxon>Duplodnaviria</taxon>
        <taxon>Heunggongvirae</taxon>
        <taxon>Uroviricota</taxon>
        <taxon>Caudoviricetes</taxon>
        <taxon>Pantevenvirales</taxon>
        <taxon>Kyanoviridae</taxon>
        <taxon>Thaumasvirus</taxon>
        <taxon>Thaumasvirus stim4</taxon>
    </lineage>
</organism>
<sequence length="32" mass="3634">MTQFLVKYGGYFSIFEFIFFIAIGITLGPVLT</sequence>